<comment type="caution">
    <text evidence="4">The sequence shown here is derived from an EMBL/GenBank/DDBJ whole genome shotgun (WGS) entry which is preliminary data.</text>
</comment>
<dbReference type="SUPFAM" id="SSF51395">
    <property type="entry name" value="FMN-linked oxidoreductases"/>
    <property type="match status" value="1"/>
</dbReference>
<feature type="domain" description="Glutamate synthase" evidence="3">
    <location>
        <begin position="97"/>
        <end position="414"/>
    </location>
</feature>
<comment type="similarity">
    <text evidence="1 2">Belongs to the glutamate synthase family.</text>
</comment>
<dbReference type="GO" id="GO:0015930">
    <property type="term" value="F:glutamate synthase activity"/>
    <property type="evidence" value="ECO:0007669"/>
    <property type="project" value="InterPro"/>
</dbReference>
<dbReference type="PANTHER" id="PTHR43819">
    <property type="entry name" value="ARCHAEAL-TYPE GLUTAMATE SYNTHASE [NADPH]"/>
    <property type="match status" value="1"/>
</dbReference>
<dbReference type="AlphaFoldDB" id="A0A286U330"/>
<dbReference type="Proteomes" id="UP000218542">
    <property type="component" value="Unassembled WGS sequence"/>
</dbReference>
<evidence type="ECO:0000259" key="3">
    <source>
        <dbReference type="Pfam" id="PF01645"/>
    </source>
</evidence>
<dbReference type="InterPro" id="IPR013785">
    <property type="entry name" value="Aldolase_TIM"/>
</dbReference>
<sequence length="470" mass="51699">MLGRGRYILESMGPKVNQYFIESDSEGRPFHRKFRSIIYQRAKKELDTQAFGTPQDVYKTGYEWMEHSIYPLDGEKLDQSPRVMIGGRDCKQPYSASILNISAMSYGSLSKSAILALNGGAKIGGFAQNTGEGGISEYHLRPGGDLIWQIGTGYFGCRDREGNFSPENFAENACGKTVKMIDIKISQGAKPGHGGILPAEKNTPEIAEMRQIEPYKRVNSPPFHTAFTNPVELMEFIQKLRELSGGKPVGFKLCVGKKSEFIALCKAMLSTGIKPDYITVDGGEGGTGAAPMEFTDAVGMPLRDGLAFVVDTLRGFDLKREIKVIASGKIVFGFHMFRAMALGADTCNCARAMMLALGCIQALECNKNTCPTGITTQKPELVKGLNVKNKTNRVASYHGGTVKTLVEMVAAAGLDSVEKIERRHVNRRVDLNRIVRYDQIFPPVEIGCLLKPDSIPDSFKLIMEELEARE</sequence>
<dbReference type="InterPro" id="IPR024188">
    <property type="entry name" value="GltB"/>
</dbReference>
<accession>A0A286U330</accession>
<gene>
    <name evidence="4" type="ORF">SCALIN_C34_0090</name>
</gene>
<reference evidence="5" key="1">
    <citation type="journal article" date="2017" name="Environ. Microbiol. Rep.">
        <title>Genetic Diversity of Marine Anaerobic Ammonium-Oxidizing Bacteria as Revealed by Genomic and Proteomic Analyses of 'Candidatus Scalindua japonica'.</title>
        <authorList>
            <person name="Oshiki M."/>
            <person name="Mizuto K."/>
            <person name="Kimura Z."/>
            <person name="Kindaichi T."/>
            <person name="Satoh H."/>
            <person name="Okabe S."/>
        </authorList>
    </citation>
    <scope>NUCLEOTIDE SEQUENCE [LARGE SCALE GENOMIC DNA]</scope>
    <source>
        <strain evidence="5">husup-a2</strain>
    </source>
</reference>
<dbReference type="PIRSF" id="PIRSF006429">
    <property type="entry name" value="GOGAT_lg_2"/>
    <property type="match status" value="1"/>
</dbReference>
<dbReference type="EMBL" id="BAOS01000034">
    <property type="protein sequence ID" value="GAX62539.1"/>
    <property type="molecule type" value="Genomic_DNA"/>
</dbReference>
<evidence type="ECO:0000256" key="2">
    <source>
        <dbReference type="PIRNR" id="PIRNR006429"/>
    </source>
</evidence>
<name>A0A286U330_9BACT</name>
<protein>
    <submittedName>
        <fullName evidence="4">Ferredoxin-dependent glutamate synthase</fullName>
    </submittedName>
</protein>
<evidence type="ECO:0000313" key="4">
    <source>
        <dbReference type="EMBL" id="GAX62539.1"/>
    </source>
</evidence>
<dbReference type="Pfam" id="PF01645">
    <property type="entry name" value="Glu_synthase"/>
    <property type="match status" value="1"/>
</dbReference>
<proteinExistence type="inferred from homology"/>
<dbReference type="PANTHER" id="PTHR43819:SF1">
    <property type="entry name" value="ARCHAEAL-TYPE GLUTAMATE SYNTHASE [NADPH]"/>
    <property type="match status" value="1"/>
</dbReference>
<dbReference type="Gene3D" id="3.20.20.70">
    <property type="entry name" value="Aldolase class I"/>
    <property type="match status" value="1"/>
</dbReference>
<organism evidence="4 5">
    <name type="scientific">Candidatus Scalindua japonica</name>
    <dbReference type="NCBI Taxonomy" id="1284222"/>
    <lineage>
        <taxon>Bacteria</taxon>
        <taxon>Pseudomonadati</taxon>
        <taxon>Planctomycetota</taxon>
        <taxon>Candidatus Brocadiia</taxon>
        <taxon>Candidatus Brocadiales</taxon>
        <taxon>Candidatus Scalinduaceae</taxon>
        <taxon>Candidatus Scalindua</taxon>
    </lineage>
</organism>
<evidence type="ECO:0000256" key="1">
    <source>
        <dbReference type="ARBA" id="ARBA00009716"/>
    </source>
</evidence>
<evidence type="ECO:0000313" key="5">
    <source>
        <dbReference type="Proteomes" id="UP000218542"/>
    </source>
</evidence>
<keyword evidence="5" id="KW-1185">Reference proteome</keyword>
<dbReference type="GO" id="GO:0006537">
    <property type="term" value="P:glutamate biosynthetic process"/>
    <property type="evidence" value="ECO:0007669"/>
    <property type="project" value="InterPro"/>
</dbReference>
<dbReference type="InterPro" id="IPR002932">
    <property type="entry name" value="Glu_synthdom"/>
</dbReference>
<dbReference type="CDD" id="cd02808">
    <property type="entry name" value="GltS_FMN"/>
    <property type="match status" value="1"/>
</dbReference>